<name>A0A059D7A4_EUCGR</name>
<protein>
    <submittedName>
        <fullName evidence="1">Uncharacterized protein</fullName>
    </submittedName>
</protein>
<dbReference type="InParanoid" id="A0A059D7A4"/>
<dbReference type="AlphaFoldDB" id="A0A059D7A4"/>
<accession>A0A059D7A4</accession>
<sequence length="79" mass="9348">MMQTPTQNQFIMRLYGKVMQFDMLDSGRSHSLYMKMYMYKGIPLSVRKFDDCTRLLKNSHVIRGNIYAQAKVIILQPKK</sequence>
<proteinExistence type="predicted"/>
<organism evidence="1">
    <name type="scientific">Eucalyptus grandis</name>
    <name type="common">Flooded gum</name>
    <dbReference type="NCBI Taxonomy" id="71139"/>
    <lineage>
        <taxon>Eukaryota</taxon>
        <taxon>Viridiplantae</taxon>
        <taxon>Streptophyta</taxon>
        <taxon>Embryophyta</taxon>
        <taxon>Tracheophyta</taxon>
        <taxon>Spermatophyta</taxon>
        <taxon>Magnoliopsida</taxon>
        <taxon>eudicotyledons</taxon>
        <taxon>Gunneridae</taxon>
        <taxon>Pentapetalae</taxon>
        <taxon>rosids</taxon>
        <taxon>malvids</taxon>
        <taxon>Myrtales</taxon>
        <taxon>Myrtaceae</taxon>
        <taxon>Myrtoideae</taxon>
        <taxon>Eucalypteae</taxon>
        <taxon>Eucalyptus</taxon>
    </lineage>
</organism>
<evidence type="ECO:0000313" key="1">
    <source>
        <dbReference type="EMBL" id="KCW86437.1"/>
    </source>
</evidence>
<dbReference type="Gramene" id="KCW86437">
    <property type="protein sequence ID" value="KCW86437"/>
    <property type="gene ID" value="EUGRSUZ_B03105"/>
</dbReference>
<reference evidence="1" key="1">
    <citation type="submission" date="2013-07" db="EMBL/GenBank/DDBJ databases">
        <title>The genome of Eucalyptus grandis.</title>
        <authorList>
            <person name="Schmutz J."/>
            <person name="Hayes R."/>
            <person name="Myburg A."/>
            <person name="Tuskan G."/>
            <person name="Grattapaglia D."/>
            <person name="Rokhsar D.S."/>
        </authorList>
    </citation>
    <scope>NUCLEOTIDE SEQUENCE</scope>
    <source>
        <tissue evidence="1">Leaf extractions</tissue>
    </source>
</reference>
<dbReference type="EMBL" id="KK198754">
    <property type="protein sequence ID" value="KCW86437.1"/>
    <property type="molecule type" value="Genomic_DNA"/>
</dbReference>
<gene>
    <name evidence="1" type="ORF">EUGRSUZ_B03105</name>
</gene>